<evidence type="ECO:0000256" key="1">
    <source>
        <dbReference type="ARBA" id="ARBA00005278"/>
    </source>
</evidence>
<keyword evidence="5" id="KW-1185">Reference proteome</keyword>
<evidence type="ECO:0000313" key="5">
    <source>
        <dbReference type="Proteomes" id="UP000325292"/>
    </source>
</evidence>
<reference evidence="4 5" key="1">
    <citation type="journal article" date="2019" name="Sci. Rep.">
        <title>Sulfobacillus thermotolerans: new insights into resistance and metabolic capacities of acidophilic chemolithotrophs.</title>
        <authorList>
            <person name="Panyushkina A.E."/>
            <person name="Babenko V.V."/>
            <person name="Nikitina A.S."/>
            <person name="Selezneva O.V."/>
            <person name="Tsaplina I.A."/>
            <person name="Letarova M.A."/>
            <person name="Kostryukova E.S."/>
            <person name="Letarov A.V."/>
        </authorList>
    </citation>
    <scope>NUCLEOTIDE SEQUENCE [LARGE SCALE GENOMIC DNA]</scope>
    <source>
        <strain evidence="4 5">Kr1</strain>
    </source>
</reference>
<feature type="transmembrane region" description="Helical" evidence="3">
    <location>
        <begin position="445"/>
        <end position="470"/>
    </location>
</feature>
<dbReference type="Pfam" id="PF03323">
    <property type="entry name" value="GerA"/>
    <property type="match status" value="1"/>
</dbReference>
<feature type="transmembrane region" description="Helical" evidence="3">
    <location>
        <begin position="319"/>
        <end position="338"/>
    </location>
</feature>
<name>A0ABN5GWF5_9FIRM</name>
<proteinExistence type="inferred from homology"/>
<evidence type="ECO:0000256" key="2">
    <source>
        <dbReference type="ARBA" id="ARBA00023136"/>
    </source>
</evidence>
<keyword evidence="3" id="KW-0812">Transmembrane</keyword>
<feature type="transmembrane region" description="Helical" evidence="3">
    <location>
        <begin position="416"/>
        <end position="433"/>
    </location>
</feature>
<dbReference type="PANTHER" id="PTHR22550:SF5">
    <property type="entry name" value="LEUCINE ZIPPER PROTEIN 4"/>
    <property type="match status" value="1"/>
</dbReference>
<dbReference type="PIRSF" id="PIRSF005690">
    <property type="entry name" value="GerBA"/>
    <property type="match status" value="1"/>
</dbReference>
<keyword evidence="2 3" id="KW-0472">Membrane</keyword>
<organism evidence="4 5">
    <name type="scientific">Sulfobacillus thermotolerans</name>
    <dbReference type="NCBI Taxonomy" id="338644"/>
    <lineage>
        <taxon>Bacteria</taxon>
        <taxon>Bacillati</taxon>
        <taxon>Bacillota</taxon>
        <taxon>Clostridia</taxon>
        <taxon>Eubacteriales</taxon>
        <taxon>Clostridiales Family XVII. Incertae Sedis</taxon>
        <taxon>Sulfobacillus</taxon>
    </lineage>
</organism>
<sequence>MPLAYDDQAVLRDIQALAKHLLQTLEAWLALQSEGPLALTHYTPNVQAAYNRIKSGFGTSPDVLLRWLQVPACAPEKVLIASIDGLSDTQMVDQDIVAPLLTTHEDPASWGENTLTPGHIHAEDSWDTIIRALAAGNTLIFAPGFPKVWIVDTVTYKQRAISRPQTEIGVRGPEDAFNEVLLTQMNQLRQRLLDPSLRFHQMVLGERQHTPVAIAYLDGLTNPALVETGIARLEQVKISGRANATMISGLIRDHPRSIFPTMRSTERVDVACWRLLEGKILILVDGDPFVLIAPAPLADFYRTSMDYAEVWYDSSFVRIIRLLGWILGVYFPALYIALTQVNTNLVPAPLLAITLGSHAALPFSPFAEAVLMVIIIEILREASLRLPKPMGTTIGIIGAIVVGTAVVKAGFVSPQIIVIITLTALSFYTGPVYDLTGSWRLINMALLVTADIFGIFGIVLLTMTLIGSLIQMTSFGTPYFVPYAPFRIKDFKDYLVRAPYDMLRQRPSSARPLNTVLSRHGSVQEIPHLRQTQKERP</sequence>
<dbReference type="InterPro" id="IPR050768">
    <property type="entry name" value="UPF0353/GerABKA_families"/>
</dbReference>
<feature type="transmembrane region" description="Helical" evidence="3">
    <location>
        <begin position="358"/>
        <end position="379"/>
    </location>
</feature>
<feature type="transmembrane region" description="Helical" evidence="3">
    <location>
        <begin position="391"/>
        <end position="410"/>
    </location>
</feature>
<dbReference type="EMBL" id="CP019454">
    <property type="protein sequence ID" value="AUW92835.1"/>
    <property type="molecule type" value="Genomic_DNA"/>
</dbReference>
<dbReference type="PANTHER" id="PTHR22550">
    <property type="entry name" value="SPORE GERMINATION PROTEIN"/>
    <property type="match status" value="1"/>
</dbReference>
<gene>
    <name evidence="4" type="ORF">BXT84_01750</name>
</gene>
<keyword evidence="3" id="KW-1133">Transmembrane helix</keyword>
<accession>A0ABN5GWF5</accession>
<protein>
    <submittedName>
        <fullName evidence="4">Spore germination protein</fullName>
    </submittedName>
</protein>
<evidence type="ECO:0000256" key="3">
    <source>
        <dbReference type="SAM" id="Phobius"/>
    </source>
</evidence>
<dbReference type="InterPro" id="IPR004995">
    <property type="entry name" value="Spore_Ger"/>
</dbReference>
<dbReference type="Proteomes" id="UP000325292">
    <property type="component" value="Chromosome"/>
</dbReference>
<comment type="similarity">
    <text evidence="1">Belongs to the GerABKA family.</text>
</comment>
<evidence type="ECO:0000313" key="4">
    <source>
        <dbReference type="EMBL" id="AUW92835.1"/>
    </source>
</evidence>